<comment type="caution">
    <text evidence="1">The sequence shown here is derived from an EMBL/GenBank/DDBJ whole genome shotgun (WGS) entry which is preliminary data.</text>
</comment>
<dbReference type="EMBL" id="SDMP01000012">
    <property type="protein sequence ID" value="RYR26561.1"/>
    <property type="molecule type" value="Genomic_DNA"/>
</dbReference>
<protein>
    <recommendedName>
        <fullName evidence="3">Aminotransferase-like plant mobile domain-containing protein</fullName>
    </recommendedName>
</protein>
<evidence type="ECO:0000313" key="1">
    <source>
        <dbReference type="EMBL" id="RYR26561.1"/>
    </source>
</evidence>
<sequence length="80" mass="9062">MIGMSLFDVAAITGLPISPRDFTSDMQPERQYNITSMTSYSEFIAHHMGAENDPITDDEHMAFLSVQMHKLFYPLASLLH</sequence>
<dbReference type="AlphaFoldDB" id="A0A445AJD7"/>
<keyword evidence="2" id="KW-1185">Reference proteome</keyword>
<dbReference type="Proteomes" id="UP000289738">
    <property type="component" value="Chromosome B02"/>
</dbReference>
<evidence type="ECO:0000313" key="2">
    <source>
        <dbReference type="Proteomes" id="UP000289738"/>
    </source>
</evidence>
<evidence type="ECO:0008006" key="3">
    <source>
        <dbReference type="Google" id="ProtNLM"/>
    </source>
</evidence>
<reference evidence="1 2" key="1">
    <citation type="submission" date="2019-01" db="EMBL/GenBank/DDBJ databases">
        <title>Sequencing of cultivated peanut Arachis hypogaea provides insights into genome evolution and oil improvement.</title>
        <authorList>
            <person name="Chen X."/>
        </authorList>
    </citation>
    <scope>NUCLEOTIDE SEQUENCE [LARGE SCALE GENOMIC DNA]</scope>
    <source>
        <strain evidence="2">cv. Fuhuasheng</strain>
        <tissue evidence="1">Leaves</tissue>
    </source>
</reference>
<gene>
    <name evidence="1" type="ORF">Ahy_B02g060815</name>
</gene>
<organism evidence="1 2">
    <name type="scientific">Arachis hypogaea</name>
    <name type="common">Peanut</name>
    <dbReference type="NCBI Taxonomy" id="3818"/>
    <lineage>
        <taxon>Eukaryota</taxon>
        <taxon>Viridiplantae</taxon>
        <taxon>Streptophyta</taxon>
        <taxon>Embryophyta</taxon>
        <taxon>Tracheophyta</taxon>
        <taxon>Spermatophyta</taxon>
        <taxon>Magnoliopsida</taxon>
        <taxon>eudicotyledons</taxon>
        <taxon>Gunneridae</taxon>
        <taxon>Pentapetalae</taxon>
        <taxon>rosids</taxon>
        <taxon>fabids</taxon>
        <taxon>Fabales</taxon>
        <taxon>Fabaceae</taxon>
        <taxon>Papilionoideae</taxon>
        <taxon>50 kb inversion clade</taxon>
        <taxon>dalbergioids sensu lato</taxon>
        <taxon>Dalbergieae</taxon>
        <taxon>Pterocarpus clade</taxon>
        <taxon>Arachis</taxon>
    </lineage>
</organism>
<accession>A0A445AJD7</accession>
<name>A0A445AJD7_ARAHY</name>
<proteinExistence type="predicted"/>